<keyword evidence="4 6" id="KW-0418">Kinase</keyword>
<evidence type="ECO:0000313" key="10">
    <source>
        <dbReference type="Proteomes" id="UP000198546"/>
    </source>
</evidence>
<dbReference type="STRING" id="675864.SAMN04489747_0446"/>
<comment type="catalytic activity">
    <reaction evidence="6">
        <text>acetate + ATP = acetyl phosphate + ADP</text>
        <dbReference type="Rhea" id="RHEA:11352"/>
        <dbReference type="ChEBI" id="CHEBI:22191"/>
        <dbReference type="ChEBI" id="CHEBI:30089"/>
        <dbReference type="ChEBI" id="CHEBI:30616"/>
        <dbReference type="ChEBI" id="CHEBI:456216"/>
        <dbReference type="EC" id="2.7.2.1"/>
    </reaction>
</comment>
<evidence type="ECO:0000256" key="8">
    <source>
        <dbReference type="SAM" id="MobiDB-lite"/>
    </source>
</evidence>
<feature type="binding site" evidence="6">
    <location>
        <position position="381"/>
    </location>
    <ligand>
        <name>Mg(2+)</name>
        <dbReference type="ChEBI" id="CHEBI:18420"/>
    </ligand>
</feature>
<evidence type="ECO:0000256" key="3">
    <source>
        <dbReference type="ARBA" id="ARBA00022741"/>
    </source>
</evidence>
<dbReference type="InterPro" id="IPR043129">
    <property type="entry name" value="ATPase_NBD"/>
</dbReference>
<keyword evidence="2 6" id="KW-0808">Transferase</keyword>
<dbReference type="CDD" id="cd24010">
    <property type="entry name" value="ASKHA_NBD_AcK_PK"/>
    <property type="match status" value="1"/>
</dbReference>
<keyword evidence="3 6" id="KW-0547">Nucleotide-binding</keyword>
<dbReference type="RefSeq" id="WP_090590214.1">
    <property type="nucleotide sequence ID" value="NZ_LT629688.1"/>
</dbReference>
<dbReference type="GO" id="GO:0008776">
    <property type="term" value="F:acetate kinase activity"/>
    <property type="evidence" value="ECO:0007669"/>
    <property type="project" value="UniProtKB-UniRule"/>
</dbReference>
<comment type="subcellular location">
    <subcellularLocation>
        <location evidence="6">Cytoplasm</location>
    </subcellularLocation>
</comment>
<feature type="compositionally biased region" description="Low complexity" evidence="8">
    <location>
        <begin position="38"/>
        <end position="48"/>
    </location>
</feature>
<protein>
    <recommendedName>
        <fullName evidence="6">Acetate kinase</fullName>
        <ecNumber evidence="6">2.7.2.1</ecNumber>
    </recommendedName>
    <alternativeName>
        <fullName evidence="6">Acetokinase</fullName>
    </alternativeName>
</protein>
<organism evidence="9 10">
    <name type="scientific">Auraticoccus monumenti</name>
    <dbReference type="NCBI Taxonomy" id="675864"/>
    <lineage>
        <taxon>Bacteria</taxon>
        <taxon>Bacillati</taxon>
        <taxon>Actinomycetota</taxon>
        <taxon>Actinomycetes</taxon>
        <taxon>Propionibacteriales</taxon>
        <taxon>Propionibacteriaceae</taxon>
        <taxon>Auraticoccus</taxon>
    </lineage>
</organism>
<dbReference type="OrthoDB" id="9802453at2"/>
<keyword evidence="6" id="KW-0479">Metal-binding</keyword>
<dbReference type="PANTHER" id="PTHR21060:SF15">
    <property type="entry name" value="ACETATE KINASE-RELATED"/>
    <property type="match status" value="1"/>
</dbReference>
<feature type="active site" description="Proton donor/acceptor" evidence="6">
    <location>
        <position position="146"/>
    </location>
</feature>
<dbReference type="AlphaFoldDB" id="A0A1G6SXS9"/>
<comment type="cofactor">
    <cofactor evidence="6">
        <name>Mg(2+)</name>
        <dbReference type="ChEBI" id="CHEBI:18420"/>
    </cofactor>
    <cofactor evidence="6">
        <name>Mn(2+)</name>
        <dbReference type="ChEBI" id="CHEBI:29035"/>
    </cofactor>
    <text evidence="6">Mg(2+). Can also accept Mn(2+).</text>
</comment>
<dbReference type="EMBL" id="LT629688">
    <property type="protein sequence ID" value="SDD21017.1"/>
    <property type="molecule type" value="Genomic_DNA"/>
</dbReference>
<dbReference type="GO" id="GO:0005524">
    <property type="term" value="F:ATP binding"/>
    <property type="evidence" value="ECO:0007669"/>
    <property type="project" value="UniProtKB-KW"/>
</dbReference>
<evidence type="ECO:0000256" key="4">
    <source>
        <dbReference type="ARBA" id="ARBA00022777"/>
    </source>
</evidence>
<dbReference type="GO" id="GO:0006083">
    <property type="term" value="P:acetate metabolic process"/>
    <property type="evidence" value="ECO:0007669"/>
    <property type="project" value="TreeGrafter"/>
</dbReference>
<comment type="pathway">
    <text evidence="6">Metabolic intermediate biosynthesis; acetyl-CoA biosynthesis; acetyl-CoA from acetate: step 1/2.</text>
</comment>
<evidence type="ECO:0000256" key="6">
    <source>
        <dbReference type="HAMAP-Rule" id="MF_00020"/>
    </source>
</evidence>
<dbReference type="GO" id="GO:0000287">
    <property type="term" value="F:magnesium ion binding"/>
    <property type="evidence" value="ECO:0007669"/>
    <property type="project" value="UniProtKB-UniRule"/>
</dbReference>
<dbReference type="Proteomes" id="UP000198546">
    <property type="component" value="Chromosome i"/>
</dbReference>
<dbReference type="InterPro" id="IPR004372">
    <property type="entry name" value="Ac/propionate_kinase"/>
</dbReference>
<feature type="binding site" evidence="6">
    <location>
        <position position="90"/>
    </location>
    <ligand>
        <name>substrate</name>
    </ligand>
</feature>
<comment type="subunit">
    <text evidence="6">Homodimer.</text>
</comment>
<gene>
    <name evidence="6" type="primary">ackA</name>
    <name evidence="9" type="ORF">SAMN04489747_0446</name>
</gene>
<evidence type="ECO:0000256" key="2">
    <source>
        <dbReference type="ARBA" id="ARBA00022679"/>
    </source>
</evidence>
<keyword evidence="6" id="KW-0963">Cytoplasm</keyword>
<dbReference type="PROSITE" id="PS01076">
    <property type="entry name" value="ACETATE_KINASE_2"/>
    <property type="match status" value="1"/>
</dbReference>
<dbReference type="PROSITE" id="PS01075">
    <property type="entry name" value="ACETATE_KINASE_1"/>
    <property type="match status" value="1"/>
</dbReference>
<dbReference type="NCBIfam" id="TIGR00016">
    <property type="entry name" value="ackA"/>
    <property type="match status" value="1"/>
</dbReference>
<feature type="binding site" evidence="6">
    <location>
        <position position="8"/>
    </location>
    <ligand>
        <name>Mg(2+)</name>
        <dbReference type="ChEBI" id="CHEBI:18420"/>
    </ligand>
</feature>
<dbReference type="PANTHER" id="PTHR21060">
    <property type="entry name" value="ACETATE KINASE"/>
    <property type="match status" value="1"/>
</dbReference>
<dbReference type="GO" id="GO:0005737">
    <property type="term" value="C:cytoplasm"/>
    <property type="evidence" value="ECO:0007669"/>
    <property type="project" value="UniProtKB-SubCell"/>
</dbReference>
<feature type="binding site" evidence="6">
    <location>
        <position position="15"/>
    </location>
    <ligand>
        <name>ATP</name>
        <dbReference type="ChEBI" id="CHEBI:30616"/>
    </ligand>
</feature>
<accession>A0A1G6SXS9</accession>
<proteinExistence type="inferred from homology"/>
<evidence type="ECO:0000256" key="7">
    <source>
        <dbReference type="RuleBase" id="RU003835"/>
    </source>
</evidence>
<evidence type="ECO:0000313" key="9">
    <source>
        <dbReference type="EMBL" id="SDD21017.1"/>
    </source>
</evidence>
<dbReference type="InterPro" id="IPR000890">
    <property type="entry name" value="Aliphatic_acid_kin_short-chain"/>
</dbReference>
<feature type="binding site" evidence="6">
    <location>
        <begin position="206"/>
        <end position="210"/>
    </location>
    <ligand>
        <name>ATP</name>
        <dbReference type="ChEBI" id="CHEBI:30616"/>
    </ligand>
</feature>
<comment type="similarity">
    <text evidence="1 6 7">Belongs to the acetokinase family.</text>
</comment>
<dbReference type="GO" id="GO:0006085">
    <property type="term" value="P:acetyl-CoA biosynthetic process"/>
    <property type="evidence" value="ECO:0007669"/>
    <property type="project" value="UniProtKB-UniRule"/>
</dbReference>
<dbReference type="EC" id="2.7.2.1" evidence="6"/>
<feature type="site" description="Transition state stabilizer" evidence="6">
    <location>
        <position position="239"/>
    </location>
</feature>
<feature type="region of interest" description="Disordered" evidence="8">
    <location>
        <begin position="32"/>
        <end position="57"/>
    </location>
</feature>
<reference evidence="9 10" key="1">
    <citation type="submission" date="2016-10" db="EMBL/GenBank/DDBJ databases">
        <authorList>
            <person name="de Groot N.N."/>
        </authorList>
    </citation>
    <scope>NUCLEOTIDE SEQUENCE [LARGE SCALE GENOMIC DNA]</scope>
    <source>
        <strain evidence="9 10">MON 2.2</strain>
    </source>
</reference>
<dbReference type="Pfam" id="PF00871">
    <property type="entry name" value="Acetate_kinase"/>
    <property type="match status" value="1"/>
</dbReference>
<dbReference type="UniPathway" id="UPA00340">
    <property type="reaction ID" value="UER00458"/>
</dbReference>
<evidence type="ECO:0000256" key="1">
    <source>
        <dbReference type="ARBA" id="ARBA00008748"/>
    </source>
</evidence>
<keyword evidence="10" id="KW-1185">Reference proteome</keyword>
<dbReference type="HAMAP" id="MF_00020">
    <property type="entry name" value="Acetate_kinase"/>
    <property type="match status" value="1"/>
</dbReference>
<name>A0A1G6SXS9_9ACTN</name>
<feature type="site" description="Transition state stabilizer" evidence="6">
    <location>
        <position position="178"/>
    </location>
</feature>
<dbReference type="InterPro" id="IPR023865">
    <property type="entry name" value="Aliphatic_acid_kinase_CS"/>
</dbReference>
<comment type="function">
    <text evidence="6">Catalyzes the formation of acetyl phosphate from acetate and ATP. Can also catalyze the reverse reaction.</text>
</comment>
<keyword evidence="6" id="KW-0460">Magnesium</keyword>
<dbReference type="Gene3D" id="3.30.420.40">
    <property type="match status" value="2"/>
</dbReference>
<keyword evidence="5 6" id="KW-0067">ATP-binding</keyword>
<dbReference type="PRINTS" id="PR00471">
    <property type="entry name" value="ACETATEKNASE"/>
</dbReference>
<evidence type="ECO:0000256" key="5">
    <source>
        <dbReference type="ARBA" id="ARBA00022840"/>
    </source>
</evidence>
<sequence>MRSVLVLNSGSSSLKYQLVDADSEEVLAEGGVQRIGESGATSSHSSGGRRTDGDGRPVADHAEALALVVSAFAEHGPHLDDVDLVAVGHRVVHGGDRSEPTVITDEVLAEIEDLQVLAPLHNRAAATGIRAARELRPDLPHVAVFDTAFFASLPAAASTYAIDAEVAARHRIRRYGFHGTSHAWVSARGAELVGRPLSELRQIVLHLGNGASASAVDGGRPVDTSMGLTPLEGLVMGTRSGDLDPAVVLTLARAGWSTEDLDALLNKRSGLLGLSGVNDFRALMERVDAGDEAARLALDVYVHRLVRYVGGYHALLGGAELLTFTAGVGENAPRLRAAVVQRLRPLGFVLDEEANGADRRDARTISTPDSPVTVAVVPTNEELAIARQALEAVG</sequence>
<feature type="binding site" evidence="6">
    <location>
        <begin position="279"/>
        <end position="281"/>
    </location>
    <ligand>
        <name>ATP</name>
        <dbReference type="ChEBI" id="CHEBI:30616"/>
    </ligand>
</feature>
<dbReference type="SUPFAM" id="SSF53067">
    <property type="entry name" value="Actin-like ATPase domain"/>
    <property type="match status" value="2"/>
</dbReference>
<feature type="binding site" evidence="6">
    <location>
        <begin position="327"/>
        <end position="331"/>
    </location>
    <ligand>
        <name>ATP</name>
        <dbReference type="ChEBI" id="CHEBI:30616"/>
    </ligand>
</feature>
<dbReference type="PIRSF" id="PIRSF000722">
    <property type="entry name" value="Acetate_prop_kin"/>
    <property type="match status" value="1"/>
</dbReference>